<reference evidence="2 3" key="1">
    <citation type="submission" date="2023-03" db="EMBL/GenBank/DDBJ databases">
        <title>Genome sequence of Lichtheimia ornata CBS 291.66.</title>
        <authorList>
            <person name="Mohabir J.T."/>
            <person name="Shea T.P."/>
            <person name="Kurbessoian T."/>
            <person name="Berby B."/>
            <person name="Fontaine J."/>
            <person name="Livny J."/>
            <person name="Gnirke A."/>
            <person name="Stajich J.E."/>
            <person name="Cuomo C.A."/>
        </authorList>
    </citation>
    <scope>NUCLEOTIDE SEQUENCE [LARGE SCALE GENOMIC DNA]</scope>
    <source>
        <strain evidence="2">CBS 291.66</strain>
    </source>
</reference>
<keyword evidence="3" id="KW-1185">Reference proteome</keyword>
<gene>
    <name evidence="2" type="ORF">O0I10_000345</name>
</gene>
<dbReference type="GeneID" id="83207767"/>
<evidence type="ECO:0000313" key="2">
    <source>
        <dbReference type="EMBL" id="KAJ8664067.1"/>
    </source>
</evidence>
<sequence length="263" mass="29681">MTRFWVQKLASHTAIGTKRDSEPSSSKRQSKRLKDQAVKGYSEAIDDSDVQEDEDDGTPMTRLFWLSGVGQAKENIDNACVDAQWIMNGYNITKDLYQYHNDVVKLPTKSSKAAKTAYARVDKSLIAPKPDILITKGGVECIAGEVKKPHTRKIAVETDLFKLGNVMKLMLDEIIESKSGHYVVAGIHIHGFSCCTYKMDLKYHATYRLIELANFDLMKNASDFRSAVTSFEEFLQVKNVITTTTNSQPSWRRPSFLPPKNHK</sequence>
<proteinExistence type="predicted"/>
<protein>
    <submittedName>
        <fullName evidence="2">Uncharacterized protein</fullName>
    </submittedName>
</protein>
<dbReference type="Proteomes" id="UP001234581">
    <property type="component" value="Unassembled WGS sequence"/>
</dbReference>
<dbReference type="RefSeq" id="XP_058348979.1">
    <property type="nucleotide sequence ID" value="XM_058480456.1"/>
</dbReference>
<comment type="caution">
    <text evidence="2">The sequence shown here is derived from an EMBL/GenBank/DDBJ whole genome shotgun (WGS) entry which is preliminary data.</text>
</comment>
<dbReference type="EMBL" id="JARTCD010000001">
    <property type="protein sequence ID" value="KAJ8664067.1"/>
    <property type="molecule type" value="Genomic_DNA"/>
</dbReference>
<evidence type="ECO:0000313" key="3">
    <source>
        <dbReference type="Proteomes" id="UP001234581"/>
    </source>
</evidence>
<feature type="compositionally biased region" description="Acidic residues" evidence="1">
    <location>
        <begin position="44"/>
        <end position="56"/>
    </location>
</feature>
<feature type="region of interest" description="Disordered" evidence="1">
    <location>
        <begin position="12"/>
        <end position="56"/>
    </location>
</feature>
<organism evidence="2 3">
    <name type="scientific">Lichtheimia ornata</name>
    <dbReference type="NCBI Taxonomy" id="688661"/>
    <lineage>
        <taxon>Eukaryota</taxon>
        <taxon>Fungi</taxon>
        <taxon>Fungi incertae sedis</taxon>
        <taxon>Mucoromycota</taxon>
        <taxon>Mucoromycotina</taxon>
        <taxon>Mucoromycetes</taxon>
        <taxon>Mucorales</taxon>
        <taxon>Lichtheimiaceae</taxon>
        <taxon>Lichtheimia</taxon>
    </lineage>
</organism>
<evidence type="ECO:0000256" key="1">
    <source>
        <dbReference type="SAM" id="MobiDB-lite"/>
    </source>
</evidence>
<name>A0AAD8DJX7_9FUNG</name>
<dbReference type="AlphaFoldDB" id="A0AAD8DJX7"/>
<accession>A0AAD8DJX7</accession>